<keyword evidence="1 6" id="KW-0963">Cytoplasm</keyword>
<dbReference type="PRINTS" id="PR00507">
    <property type="entry name" value="N12N6MTFRASE"/>
</dbReference>
<comment type="function">
    <text evidence="6">Specifically methylates the adenine in position 37 of tRNA(1)(Val) (anticodon cmo5UAC).</text>
</comment>
<evidence type="ECO:0000256" key="4">
    <source>
        <dbReference type="ARBA" id="ARBA00022691"/>
    </source>
</evidence>
<comment type="caution">
    <text evidence="8">The sequence shown here is derived from an EMBL/GenBank/DDBJ whole genome shotgun (WGS) entry which is preliminary data.</text>
</comment>
<dbReference type="EC" id="2.1.1.223" evidence="6"/>
<gene>
    <name evidence="8" type="ORF">ENJ12_07300</name>
</gene>
<dbReference type="EMBL" id="DRLF01000255">
    <property type="protein sequence ID" value="HEC06640.1"/>
    <property type="molecule type" value="Genomic_DNA"/>
</dbReference>
<dbReference type="GO" id="GO:0008033">
    <property type="term" value="P:tRNA processing"/>
    <property type="evidence" value="ECO:0007669"/>
    <property type="project" value="UniProtKB-UniRule"/>
</dbReference>
<dbReference type="GO" id="GO:0032259">
    <property type="term" value="P:methylation"/>
    <property type="evidence" value="ECO:0007669"/>
    <property type="project" value="UniProtKB-KW"/>
</dbReference>
<evidence type="ECO:0000259" key="7">
    <source>
        <dbReference type="Pfam" id="PF05175"/>
    </source>
</evidence>
<proteinExistence type="inferred from homology"/>
<evidence type="ECO:0000256" key="6">
    <source>
        <dbReference type="HAMAP-Rule" id="MF_01872"/>
    </source>
</evidence>
<dbReference type="Pfam" id="PF05175">
    <property type="entry name" value="MTS"/>
    <property type="match status" value="1"/>
</dbReference>
<dbReference type="InterPro" id="IPR050210">
    <property type="entry name" value="tRNA_Adenine-N(6)_MTase"/>
</dbReference>
<dbReference type="PANTHER" id="PTHR47739:SF1">
    <property type="entry name" value="TRNA1(VAL) (ADENINE(37)-N6)-METHYLTRANSFERASE"/>
    <property type="match status" value="1"/>
</dbReference>
<comment type="subcellular location">
    <subcellularLocation>
        <location evidence="6">Cytoplasm</location>
    </subcellularLocation>
</comment>
<organism evidence="8">
    <name type="scientific">Thiolapillus brandeum</name>
    <dbReference type="NCBI Taxonomy" id="1076588"/>
    <lineage>
        <taxon>Bacteria</taxon>
        <taxon>Pseudomonadati</taxon>
        <taxon>Pseudomonadota</taxon>
        <taxon>Gammaproteobacteria</taxon>
        <taxon>Chromatiales</taxon>
        <taxon>Sedimenticolaceae</taxon>
        <taxon>Thiolapillus</taxon>
    </lineage>
</organism>
<reference evidence="8" key="1">
    <citation type="journal article" date="2020" name="mSystems">
        <title>Genome- and Community-Level Interaction Insights into Carbon Utilization and Element Cycling Functions of Hydrothermarchaeota in Hydrothermal Sediment.</title>
        <authorList>
            <person name="Zhou Z."/>
            <person name="Liu Y."/>
            <person name="Xu W."/>
            <person name="Pan J."/>
            <person name="Luo Z.H."/>
            <person name="Li M."/>
        </authorList>
    </citation>
    <scope>NUCLEOTIDE SEQUENCE [LARGE SCALE GENOMIC DNA]</scope>
    <source>
        <strain evidence="8">HyVt-458</strain>
    </source>
</reference>
<accession>A0A831RXP8</accession>
<dbReference type="GO" id="GO:0016430">
    <property type="term" value="F:tRNA (adenine-N6)-methyltransferase activity"/>
    <property type="evidence" value="ECO:0007669"/>
    <property type="project" value="UniProtKB-UniRule"/>
</dbReference>
<dbReference type="InterPro" id="IPR002052">
    <property type="entry name" value="DNA_methylase_N6_adenine_CS"/>
</dbReference>
<dbReference type="PROSITE" id="PS00092">
    <property type="entry name" value="N6_MTASE"/>
    <property type="match status" value="1"/>
</dbReference>
<dbReference type="Gene3D" id="3.40.50.150">
    <property type="entry name" value="Vaccinia Virus protein VP39"/>
    <property type="match status" value="1"/>
</dbReference>
<dbReference type="InterPro" id="IPR022882">
    <property type="entry name" value="tRNA_adenine-N6_MeTrfase"/>
</dbReference>
<evidence type="ECO:0000256" key="2">
    <source>
        <dbReference type="ARBA" id="ARBA00022603"/>
    </source>
</evidence>
<dbReference type="AlphaFoldDB" id="A0A831RXP8"/>
<keyword evidence="3 6" id="KW-0808">Transferase</keyword>
<evidence type="ECO:0000256" key="3">
    <source>
        <dbReference type="ARBA" id="ARBA00022679"/>
    </source>
</evidence>
<evidence type="ECO:0000256" key="1">
    <source>
        <dbReference type="ARBA" id="ARBA00022490"/>
    </source>
</evidence>
<feature type="domain" description="Methyltransferase small" evidence="7">
    <location>
        <begin position="66"/>
        <end position="186"/>
    </location>
</feature>
<evidence type="ECO:0000313" key="8">
    <source>
        <dbReference type="EMBL" id="HEC06640.1"/>
    </source>
</evidence>
<dbReference type="GO" id="GO:0005737">
    <property type="term" value="C:cytoplasm"/>
    <property type="evidence" value="ECO:0007669"/>
    <property type="project" value="UniProtKB-SubCell"/>
</dbReference>
<sequence>MSGFLYRYSGVGAWAVVLYAAHRITTGKRAGVSVFRFQQFSVQQGQSGMKVCTDATLFGAMAPVMSGEKVLDIGTGTGLLALMAAQLGAGSVTAVELNREAFGEARSNFRNSPWNVHLQAVHADIRKYAATCNESFDLIISNPPFFQRHSKSSDDLRKLARHTDELAYPELLACAAKLLSDDGRLYLLLPVMAVAQIREEAGKSGLFLSRRINLKGYARNRAKVAALLFSRTELKYEEKELTIYRAEREYSKESERFLAPFLLRFADAGKTVGRASARQ</sequence>
<dbReference type="SUPFAM" id="SSF53335">
    <property type="entry name" value="S-adenosyl-L-methionine-dependent methyltransferases"/>
    <property type="match status" value="1"/>
</dbReference>
<dbReference type="CDD" id="cd02440">
    <property type="entry name" value="AdoMet_MTases"/>
    <property type="match status" value="1"/>
</dbReference>
<dbReference type="InterPro" id="IPR029063">
    <property type="entry name" value="SAM-dependent_MTases_sf"/>
</dbReference>
<dbReference type="Proteomes" id="UP000886339">
    <property type="component" value="Unassembled WGS sequence"/>
</dbReference>
<evidence type="ECO:0000256" key="5">
    <source>
        <dbReference type="ARBA" id="ARBA00022694"/>
    </source>
</evidence>
<name>A0A831RXP8_9GAMM</name>
<dbReference type="GO" id="GO:0003676">
    <property type="term" value="F:nucleic acid binding"/>
    <property type="evidence" value="ECO:0007669"/>
    <property type="project" value="InterPro"/>
</dbReference>
<keyword evidence="2 6" id="KW-0489">Methyltransferase</keyword>
<comment type="catalytic activity">
    <reaction evidence="6">
        <text>adenosine(37) in tRNA1(Val) + S-adenosyl-L-methionine = N(6)-methyladenosine(37) in tRNA1(Val) + S-adenosyl-L-homocysteine + H(+)</text>
        <dbReference type="Rhea" id="RHEA:43160"/>
        <dbReference type="Rhea" id="RHEA-COMP:10369"/>
        <dbReference type="Rhea" id="RHEA-COMP:10370"/>
        <dbReference type="ChEBI" id="CHEBI:15378"/>
        <dbReference type="ChEBI" id="CHEBI:57856"/>
        <dbReference type="ChEBI" id="CHEBI:59789"/>
        <dbReference type="ChEBI" id="CHEBI:74411"/>
        <dbReference type="ChEBI" id="CHEBI:74449"/>
        <dbReference type="EC" id="2.1.1.223"/>
    </reaction>
</comment>
<dbReference type="PANTHER" id="PTHR47739">
    <property type="entry name" value="TRNA1(VAL) (ADENINE(37)-N6)-METHYLTRANSFERASE"/>
    <property type="match status" value="1"/>
</dbReference>
<dbReference type="HAMAP" id="MF_01872">
    <property type="entry name" value="tRNA_methyltr_YfiC"/>
    <property type="match status" value="1"/>
</dbReference>
<comment type="similarity">
    <text evidence="6">Belongs to the methyltransferase superfamily. tRNA (adenine-N(6)-)-methyltransferase family.</text>
</comment>
<keyword evidence="4 6" id="KW-0949">S-adenosyl-L-methionine</keyword>
<dbReference type="InterPro" id="IPR007848">
    <property type="entry name" value="Small_mtfrase_dom"/>
</dbReference>
<protein>
    <recommendedName>
        <fullName evidence="6">tRNA1(Val) (adenine(37)-N6)-methyltransferase</fullName>
        <ecNumber evidence="6">2.1.1.223</ecNumber>
    </recommendedName>
    <alternativeName>
        <fullName evidence="6">tRNA m6A37 methyltransferase</fullName>
    </alternativeName>
</protein>
<keyword evidence="5 6" id="KW-0819">tRNA processing</keyword>